<reference evidence="3" key="2">
    <citation type="journal article" date="2008" name="Nucleic Acids Res.">
        <title>The rice annotation project database (RAP-DB): 2008 update.</title>
        <authorList>
            <consortium name="The rice annotation project (RAP)"/>
        </authorList>
    </citation>
    <scope>GENOME REANNOTATION</scope>
    <source>
        <strain evidence="3">cv. Nipponbare</strain>
    </source>
</reference>
<feature type="compositionally biased region" description="Basic and acidic residues" evidence="1">
    <location>
        <begin position="28"/>
        <end position="41"/>
    </location>
</feature>
<sequence>MFPARNSGLRGTNQSTLATTCDFTTSAERGELGEGKGDDARPPLTACGERRDKEEERRKPADMPPTRSQKPPPTVSRHPSVEQPATTNLNDHTTTRRSSHRRTRRLHIAPAVAIAGEDPVAVGLDLPPPSLEASPPPANSSVGGC</sequence>
<evidence type="ECO:0000313" key="2">
    <source>
        <dbReference type="EMBL" id="BAC99482.1"/>
    </source>
</evidence>
<reference evidence="3" key="1">
    <citation type="journal article" date="2005" name="Nature">
        <title>The map-based sequence of the rice genome.</title>
        <authorList>
            <consortium name="International rice genome sequencing project (IRGSP)"/>
            <person name="Matsumoto T."/>
            <person name="Wu J."/>
            <person name="Kanamori H."/>
            <person name="Katayose Y."/>
            <person name="Fujisawa M."/>
            <person name="Namiki N."/>
            <person name="Mizuno H."/>
            <person name="Yamamoto K."/>
            <person name="Antonio B.A."/>
            <person name="Baba T."/>
            <person name="Sakata K."/>
            <person name="Nagamura Y."/>
            <person name="Aoki H."/>
            <person name="Arikawa K."/>
            <person name="Arita K."/>
            <person name="Bito T."/>
            <person name="Chiden Y."/>
            <person name="Fujitsuka N."/>
            <person name="Fukunaka R."/>
            <person name="Hamada M."/>
            <person name="Harada C."/>
            <person name="Hayashi A."/>
            <person name="Hijishita S."/>
            <person name="Honda M."/>
            <person name="Hosokawa S."/>
            <person name="Ichikawa Y."/>
            <person name="Idonuma A."/>
            <person name="Iijima M."/>
            <person name="Ikeda M."/>
            <person name="Ikeno M."/>
            <person name="Ito K."/>
            <person name="Ito S."/>
            <person name="Ito T."/>
            <person name="Ito Y."/>
            <person name="Ito Y."/>
            <person name="Iwabuchi A."/>
            <person name="Kamiya K."/>
            <person name="Karasawa W."/>
            <person name="Kurita K."/>
            <person name="Katagiri S."/>
            <person name="Kikuta A."/>
            <person name="Kobayashi H."/>
            <person name="Kobayashi N."/>
            <person name="Machita K."/>
            <person name="Maehara T."/>
            <person name="Masukawa M."/>
            <person name="Mizubayashi T."/>
            <person name="Mukai Y."/>
            <person name="Nagasaki H."/>
            <person name="Nagata Y."/>
            <person name="Naito S."/>
            <person name="Nakashima M."/>
            <person name="Nakama Y."/>
            <person name="Nakamichi Y."/>
            <person name="Nakamura M."/>
            <person name="Meguro A."/>
            <person name="Negishi M."/>
            <person name="Ohta I."/>
            <person name="Ohta T."/>
            <person name="Okamoto M."/>
            <person name="Ono N."/>
            <person name="Saji S."/>
            <person name="Sakaguchi M."/>
            <person name="Sakai K."/>
            <person name="Shibata M."/>
            <person name="Shimokawa T."/>
            <person name="Song J."/>
            <person name="Takazaki Y."/>
            <person name="Terasawa K."/>
            <person name="Tsugane M."/>
            <person name="Tsuji K."/>
            <person name="Ueda S."/>
            <person name="Waki K."/>
            <person name="Yamagata H."/>
            <person name="Yamamoto M."/>
            <person name="Yamamoto S."/>
            <person name="Yamane H."/>
            <person name="Yoshiki S."/>
            <person name="Yoshihara R."/>
            <person name="Yukawa K."/>
            <person name="Zhong H."/>
            <person name="Yano M."/>
            <person name="Yuan Q."/>
            <person name="Ouyang S."/>
            <person name="Liu J."/>
            <person name="Jones K.M."/>
            <person name="Gansberger K."/>
            <person name="Moffat K."/>
            <person name="Hill J."/>
            <person name="Bera J."/>
            <person name="Fadrosh D."/>
            <person name="Jin S."/>
            <person name="Johri S."/>
            <person name="Kim M."/>
            <person name="Overton L."/>
            <person name="Reardon M."/>
            <person name="Tsitrin T."/>
            <person name="Vuong H."/>
            <person name="Weaver B."/>
            <person name="Ciecko A."/>
            <person name="Tallon L."/>
            <person name="Jackson J."/>
            <person name="Pai G."/>
            <person name="Aken S.V."/>
            <person name="Utterback T."/>
            <person name="Reidmuller S."/>
            <person name="Feldblyum T."/>
            <person name="Hsiao J."/>
            <person name="Zismann V."/>
            <person name="Iobst S."/>
            <person name="de Vazeille A.R."/>
            <person name="Buell C.R."/>
            <person name="Ying K."/>
            <person name="Li Y."/>
            <person name="Lu T."/>
            <person name="Huang Y."/>
            <person name="Zhao Q."/>
            <person name="Feng Q."/>
            <person name="Zhang L."/>
            <person name="Zhu J."/>
            <person name="Weng Q."/>
            <person name="Mu J."/>
            <person name="Lu Y."/>
            <person name="Fan D."/>
            <person name="Liu Y."/>
            <person name="Guan J."/>
            <person name="Zhang Y."/>
            <person name="Yu S."/>
            <person name="Liu X."/>
            <person name="Zhang Y."/>
            <person name="Hong G."/>
            <person name="Han B."/>
            <person name="Choisne N."/>
            <person name="Demange N."/>
            <person name="Orjeda G."/>
            <person name="Samain S."/>
            <person name="Cattolico L."/>
            <person name="Pelletier E."/>
            <person name="Couloux A."/>
            <person name="Segurens B."/>
            <person name="Wincker P."/>
            <person name="D'Hont A."/>
            <person name="Scarpelli C."/>
            <person name="Weissenbach J."/>
            <person name="Salanoubat M."/>
            <person name="Quetier F."/>
            <person name="Yu Y."/>
            <person name="Kim H.R."/>
            <person name="Rambo T."/>
            <person name="Currie J."/>
            <person name="Collura K."/>
            <person name="Luo M."/>
            <person name="Yang T."/>
            <person name="Ammiraju J.S.S."/>
            <person name="Engler F."/>
            <person name="Soderlund C."/>
            <person name="Wing R.A."/>
            <person name="Palmer L.E."/>
            <person name="de la Bastide M."/>
            <person name="Spiegel L."/>
            <person name="Nascimento L."/>
            <person name="Zutavern T."/>
            <person name="O'Shaughnessy A."/>
            <person name="Dike S."/>
            <person name="Dedhia N."/>
            <person name="Preston R."/>
            <person name="Balija V."/>
            <person name="McCombie W.R."/>
            <person name="Chow T."/>
            <person name="Chen H."/>
            <person name="Chung M."/>
            <person name="Chen C."/>
            <person name="Shaw J."/>
            <person name="Wu H."/>
            <person name="Hsiao K."/>
            <person name="Chao Y."/>
            <person name="Chu M."/>
            <person name="Cheng C."/>
            <person name="Hour A."/>
            <person name="Lee P."/>
            <person name="Lin S."/>
            <person name="Lin Y."/>
            <person name="Liou J."/>
            <person name="Liu S."/>
            <person name="Hsing Y."/>
            <person name="Raghuvanshi S."/>
            <person name="Mohanty A."/>
            <person name="Bharti A.K."/>
            <person name="Gaur A."/>
            <person name="Gupta V."/>
            <person name="Kumar D."/>
            <person name="Ravi V."/>
            <person name="Vij S."/>
            <person name="Kapur A."/>
            <person name="Khurana P."/>
            <person name="Khurana P."/>
            <person name="Khurana J.P."/>
            <person name="Tyagi A.K."/>
            <person name="Gaikwad K."/>
            <person name="Singh A."/>
            <person name="Dalal V."/>
            <person name="Srivastava S."/>
            <person name="Dixit A."/>
            <person name="Pal A.K."/>
            <person name="Ghazi I.A."/>
            <person name="Yadav M."/>
            <person name="Pandit A."/>
            <person name="Bhargava A."/>
            <person name="Sureshbabu K."/>
            <person name="Batra K."/>
            <person name="Sharma T.R."/>
            <person name="Mohapatra T."/>
            <person name="Singh N.K."/>
            <person name="Messing J."/>
            <person name="Nelson A.B."/>
            <person name="Fuks G."/>
            <person name="Kavchok S."/>
            <person name="Keizer G."/>
            <person name="Linton E."/>
            <person name="Llaca V."/>
            <person name="Song R."/>
            <person name="Tanyolac B."/>
            <person name="Young S."/>
            <person name="Ho-Il K."/>
            <person name="Hahn J.H."/>
            <person name="Sangsakoo G."/>
            <person name="Vanavichit A."/>
            <person name="de Mattos Luiz.A.T."/>
            <person name="Zimmer P.D."/>
            <person name="Malone G."/>
            <person name="Dellagostin O."/>
            <person name="de Oliveira A.C."/>
            <person name="Bevan M."/>
            <person name="Bancroft I."/>
            <person name="Minx P."/>
            <person name="Cordum H."/>
            <person name="Wilson R."/>
            <person name="Cheng Z."/>
            <person name="Jin W."/>
            <person name="Jiang J."/>
            <person name="Leong S.A."/>
            <person name="Iwama H."/>
            <person name="Gojobori T."/>
            <person name="Itoh T."/>
            <person name="Niimura Y."/>
            <person name="Fujii Y."/>
            <person name="Habara T."/>
            <person name="Sakai H."/>
            <person name="Sato Y."/>
            <person name="Wilson G."/>
            <person name="Kumar K."/>
            <person name="McCouch S."/>
            <person name="Juretic N."/>
            <person name="Hoen D."/>
            <person name="Wright S."/>
            <person name="Bruskiewich R."/>
            <person name="Bureau T."/>
            <person name="Miyao A."/>
            <person name="Hirochika H."/>
            <person name="Nishikawa T."/>
            <person name="Kadowaki K."/>
            <person name="Sugiura M."/>
            <person name="Burr B."/>
            <person name="Sasaki T."/>
        </authorList>
    </citation>
    <scope>NUCLEOTIDE SEQUENCE [LARGE SCALE GENOMIC DNA]</scope>
    <source>
        <strain evidence="3">cv. Nipponbare</strain>
    </source>
</reference>
<feature type="compositionally biased region" description="Pro residues" evidence="1">
    <location>
        <begin position="126"/>
        <end position="138"/>
    </location>
</feature>
<gene>
    <name evidence="2" type="primary">OJ1118_F05.7</name>
</gene>
<feature type="compositionally biased region" description="Basic and acidic residues" evidence="1">
    <location>
        <begin position="48"/>
        <end position="61"/>
    </location>
</feature>
<proteinExistence type="predicted"/>
<name>Q6ZG07_ORYSJ</name>
<feature type="compositionally biased region" description="Polar residues" evidence="1">
    <location>
        <begin position="9"/>
        <end position="27"/>
    </location>
</feature>
<dbReference type="Proteomes" id="UP000000763">
    <property type="component" value="Chromosome 8"/>
</dbReference>
<evidence type="ECO:0000256" key="1">
    <source>
        <dbReference type="SAM" id="MobiDB-lite"/>
    </source>
</evidence>
<organism evidence="2 3">
    <name type="scientific">Oryza sativa subsp. japonica</name>
    <name type="common">Rice</name>
    <dbReference type="NCBI Taxonomy" id="39947"/>
    <lineage>
        <taxon>Eukaryota</taxon>
        <taxon>Viridiplantae</taxon>
        <taxon>Streptophyta</taxon>
        <taxon>Embryophyta</taxon>
        <taxon>Tracheophyta</taxon>
        <taxon>Spermatophyta</taxon>
        <taxon>Magnoliopsida</taxon>
        <taxon>Liliopsida</taxon>
        <taxon>Poales</taxon>
        <taxon>Poaceae</taxon>
        <taxon>BOP clade</taxon>
        <taxon>Oryzoideae</taxon>
        <taxon>Oryzeae</taxon>
        <taxon>Oryzinae</taxon>
        <taxon>Oryza</taxon>
        <taxon>Oryza sativa</taxon>
    </lineage>
</organism>
<dbReference type="EMBL" id="AP004158">
    <property type="protein sequence ID" value="BAC99482.1"/>
    <property type="molecule type" value="Genomic_DNA"/>
</dbReference>
<accession>Q6ZG07</accession>
<feature type="region of interest" description="Disordered" evidence="1">
    <location>
        <begin position="1"/>
        <end position="145"/>
    </location>
</feature>
<dbReference type="AlphaFoldDB" id="Q6ZG07"/>
<feature type="compositionally biased region" description="Basic residues" evidence="1">
    <location>
        <begin position="95"/>
        <end position="107"/>
    </location>
</feature>
<protein>
    <submittedName>
        <fullName evidence="2">Uncharacterized protein</fullName>
    </submittedName>
</protein>
<evidence type="ECO:0000313" key="3">
    <source>
        <dbReference type="Proteomes" id="UP000000763"/>
    </source>
</evidence>